<sequence>MSYDLYFFKRKESQINENDIANYLSLNLVEEDNNQWFFQNPDTEVYFIFERTEIVGDDEDQMIENFKEFDNLNFAFILNFLRPSFFGIEAFQFIEKIVKDLDLYIFNPQSDKADPYKPSQEELYENWNTTNLNASSEHFSEQCSYLEIEKSNSIWNYNLHRSQIQNKLGNDYFVPKMFFFKTKEDNKIITVSSWTEHIPNLIPPADYYLLTKVQKKLFRTKQENVFISRENLISIFGDYFDEYNFVNCKIINPENARKIKSIFNSTTSEIKLENFAERIQIENLFNAKPSVTTEL</sequence>
<dbReference type="OrthoDB" id="1332600at2"/>
<proteinExistence type="predicted"/>
<dbReference type="Proteomes" id="UP000184121">
    <property type="component" value="Unassembled WGS sequence"/>
</dbReference>
<reference evidence="2" key="1">
    <citation type="submission" date="2016-11" db="EMBL/GenBank/DDBJ databases">
        <authorList>
            <person name="Varghese N."/>
            <person name="Submissions S."/>
        </authorList>
    </citation>
    <scope>NUCLEOTIDE SEQUENCE [LARGE SCALE GENOMIC DNA]</scope>
    <source>
        <strain evidence="2">DSM 1811</strain>
    </source>
</reference>
<dbReference type="STRING" id="29534.SAMN05444366_4294"/>
<name>A0A1M7M2D3_9FLAO</name>
<accession>A0A1M7M2D3</accession>
<gene>
    <name evidence="1" type="ORF">SAMN05444366_4294</name>
</gene>
<evidence type="ECO:0000313" key="1">
    <source>
        <dbReference type="EMBL" id="SHM84346.1"/>
    </source>
</evidence>
<protein>
    <submittedName>
        <fullName evidence="1">Uncharacterized protein</fullName>
    </submittedName>
</protein>
<organism evidence="1 2">
    <name type="scientific">Flavobacterium saccharophilum</name>
    <dbReference type="NCBI Taxonomy" id="29534"/>
    <lineage>
        <taxon>Bacteria</taxon>
        <taxon>Pseudomonadati</taxon>
        <taxon>Bacteroidota</taxon>
        <taxon>Flavobacteriia</taxon>
        <taxon>Flavobacteriales</taxon>
        <taxon>Flavobacteriaceae</taxon>
        <taxon>Flavobacterium</taxon>
    </lineage>
</organism>
<dbReference type="AlphaFoldDB" id="A0A1M7M2D3"/>
<keyword evidence="2" id="KW-1185">Reference proteome</keyword>
<dbReference type="EMBL" id="FRBY01000007">
    <property type="protein sequence ID" value="SHM84346.1"/>
    <property type="molecule type" value="Genomic_DNA"/>
</dbReference>
<dbReference type="RefSeq" id="WP_072975676.1">
    <property type="nucleotide sequence ID" value="NZ_FRBY01000007.1"/>
</dbReference>
<evidence type="ECO:0000313" key="2">
    <source>
        <dbReference type="Proteomes" id="UP000184121"/>
    </source>
</evidence>